<dbReference type="Pfam" id="PF08874">
    <property type="entry name" value="DUF1835"/>
    <property type="match status" value="1"/>
</dbReference>
<name>A0ABS4KAG8_9CLOT</name>
<dbReference type="Pfam" id="PF12395">
    <property type="entry name" value="DUF3658"/>
    <property type="match status" value="1"/>
</dbReference>
<dbReference type="InterPro" id="IPR022123">
    <property type="entry name" value="DUF3658"/>
</dbReference>
<dbReference type="InterPro" id="IPR014973">
    <property type="entry name" value="DUF1835"/>
</dbReference>
<evidence type="ECO:0000313" key="4">
    <source>
        <dbReference type="Proteomes" id="UP001519308"/>
    </source>
</evidence>
<evidence type="ECO:0000259" key="2">
    <source>
        <dbReference type="Pfam" id="PF12395"/>
    </source>
</evidence>
<keyword evidence="4" id="KW-1185">Reference proteome</keyword>
<dbReference type="EMBL" id="JAGGLL010000053">
    <property type="protein sequence ID" value="MBP2024181.1"/>
    <property type="molecule type" value="Genomic_DNA"/>
</dbReference>
<evidence type="ECO:0008006" key="5">
    <source>
        <dbReference type="Google" id="ProtNLM"/>
    </source>
</evidence>
<organism evidence="3 4">
    <name type="scientific">Clostridium punense</name>
    <dbReference type="NCBI Taxonomy" id="1054297"/>
    <lineage>
        <taxon>Bacteria</taxon>
        <taxon>Bacillati</taxon>
        <taxon>Bacillota</taxon>
        <taxon>Clostridia</taxon>
        <taxon>Eubacteriales</taxon>
        <taxon>Clostridiaceae</taxon>
        <taxon>Clostridium</taxon>
    </lineage>
</organism>
<comment type="caution">
    <text evidence="3">The sequence shown here is derived from an EMBL/GenBank/DDBJ whole genome shotgun (WGS) entry which is preliminary data.</text>
</comment>
<reference evidence="3 4" key="1">
    <citation type="submission" date="2021-03" db="EMBL/GenBank/DDBJ databases">
        <title>Genomic Encyclopedia of Type Strains, Phase IV (KMG-IV): sequencing the most valuable type-strain genomes for metagenomic binning, comparative biology and taxonomic classification.</title>
        <authorList>
            <person name="Goeker M."/>
        </authorList>
    </citation>
    <scope>NUCLEOTIDE SEQUENCE [LARGE SCALE GENOMIC DNA]</scope>
    <source>
        <strain evidence="3 4">DSM 28650</strain>
    </source>
</reference>
<sequence>MSSIIHICFSDSAGGCLKYAISTKKLSIGDKVVTFWDDISNGYIGNGVTVEERIKWLNEIFREDDTYSFEDDELQQYYASFKKHISEINDKDTVYLWYGNSGNEFCAMLYTLELLKVKNPSIYLVNVSEVIYETPIGELFSYRAVGEVDAEKLQPFIRLKRKVEPKEYEDFIKQWEALKRESSLLRIFKNDKVESVNEDYFDIDILKYTQKKFKRAARTVGMVLGLSETPISDSYIFWRIKELVKAGMIEFRGKFGVMREMEIKITENGLQLLSTNKEALTLWKGREQEYQRESELLEEGRRQGRMEERVAIARKLVGILDNEIIAEKTGLTIGQIKNLKD</sequence>
<feature type="domain" description="DUF1835" evidence="1">
    <location>
        <begin position="5"/>
        <end position="127"/>
    </location>
</feature>
<accession>A0ABS4KAG8</accession>
<dbReference type="RefSeq" id="WP_021283840.1">
    <property type="nucleotide sequence ID" value="NZ_JAGGLL010000053.1"/>
</dbReference>
<evidence type="ECO:0000259" key="1">
    <source>
        <dbReference type="Pfam" id="PF08874"/>
    </source>
</evidence>
<feature type="domain" description="DUF3658" evidence="2">
    <location>
        <begin position="157"/>
        <end position="262"/>
    </location>
</feature>
<protein>
    <recommendedName>
        <fullName evidence="5">DUF1835 domain-containing protein</fullName>
    </recommendedName>
</protein>
<gene>
    <name evidence="3" type="ORF">J2Z44_004036</name>
</gene>
<dbReference type="Proteomes" id="UP001519308">
    <property type="component" value="Unassembled WGS sequence"/>
</dbReference>
<evidence type="ECO:0000313" key="3">
    <source>
        <dbReference type="EMBL" id="MBP2024181.1"/>
    </source>
</evidence>
<proteinExistence type="predicted"/>